<proteinExistence type="predicted"/>
<protein>
    <submittedName>
        <fullName evidence="1">Uncharacterized protein</fullName>
    </submittedName>
</protein>
<gene>
    <name evidence="1" type="ORF">B0H17DRAFT_1130114</name>
</gene>
<accession>A0AAD7DTA2</accession>
<sequence>MAKIAAFVAVGGPDDAKGRTTGWKRSRSQFIRLYLARLADGIIGEDGTRIGVSCPAGWEGMERGEPTDWAMLDAVLSLRAAVMATRFELLSNTDVFLELQEFDPMIRMA</sequence>
<organism evidence="1 2">
    <name type="scientific">Mycena rosella</name>
    <name type="common">Pink bonnet</name>
    <name type="synonym">Agaricus rosellus</name>
    <dbReference type="NCBI Taxonomy" id="1033263"/>
    <lineage>
        <taxon>Eukaryota</taxon>
        <taxon>Fungi</taxon>
        <taxon>Dikarya</taxon>
        <taxon>Basidiomycota</taxon>
        <taxon>Agaricomycotina</taxon>
        <taxon>Agaricomycetes</taxon>
        <taxon>Agaricomycetidae</taxon>
        <taxon>Agaricales</taxon>
        <taxon>Marasmiineae</taxon>
        <taxon>Mycenaceae</taxon>
        <taxon>Mycena</taxon>
    </lineage>
</organism>
<evidence type="ECO:0000313" key="1">
    <source>
        <dbReference type="EMBL" id="KAJ7697835.1"/>
    </source>
</evidence>
<reference evidence="1" key="1">
    <citation type="submission" date="2023-03" db="EMBL/GenBank/DDBJ databases">
        <title>Massive genome expansion in bonnet fungi (Mycena s.s.) driven by repeated elements and novel gene families across ecological guilds.</title>
        <authorList>
            <consortium name="Lawrence Berkeley National Laboratory"/>
            <person name="Harder C.B."/>
            <person name="Miyauchi S."/>
            <person name="Viragh M."/>
            <person name="Kuo A."/>
            <person name="Thoen E."/>
            <person name="Andreopoulos B."/>
            <person name="Lu D."/>
            <person name="Skrede I."/>
            <person name="Drula E."/>
            <person name="Henrissat B."/>
            <person name="Morin E."/>
            <person name="Kohler A."/>
            <person name="Barry K."/>
            <person name="LaButti K."/>
            <person name="Morin E."/>
            <person name="Salamov A."/>
            <person name="Lipzen A."/>
            <person name="Mereny Z."/>
            <person name="Hegedus B."/>
            <person name="Baldrian P."/>
            <person name="Stursova M."/>
            <person name="Weitz H."/>
            <person name="Taylor A."/>
            <person name="Grigoriev I.V."/>
            <person name="Nagy L.G."/>
            <person name="Martin F."/>
            <person name="Kauserud H."/>
        </authorList>
    </citation>
    <scope>NUCLEOTIDE SEQUENCE</scope>
    <source>
        <strain evidence="1">CBHHK067</strain>
    </source>
</reference>
<name>A0AAD7DTA2_MYCRO</name>
<evidence type="ECO:0000313" key="2">
    <source>
        <dbReference type="Proteomes" id="UP001221757"/>
    </source>
</evidence>
<keyword evidence="2" id="KW-1185">Reference proteome</keyword>
<comment type="caution">
    <text evidence="1">The sequence shown here is derived from an EMBL/GenBank/DDBJ whole genome shotgun (WGS) entry which is preliminary data.</text>
</comment>
<dbReference type="AlphaFoldDB" id="A0AAD7DTA2"/>
<dbReference type="Proteomes" id="UP001221757">
    <property type="component" value="Unassembled WGS sequence"/>
</dbReference>
<dbReference type="EMBL" id="JARKIE010000028">
    <property type="protein sequence ID" value="KAJ7697835.1"/>
    <property type="molecule type" value="Genomic_DNA"/>
</dbReference>